<reference evidence="2 3" key="1">
    <citation type="journal article" date="2019" name="Emerg. Microbes Infect.">
        <title>Comprehensive subspecies identification of 175 nontuberculous mycobacteria species based on 7547 genomic profiles.</title>
        <authorList>
            <person name="Matsumoto Y."/>
            <person name="Kinjo T."/>
            <person name="Motooka D."/>
            <person name="Nabeya D."/>
            <person name="Jung N."/>
            <person name="Uechi K."/>
            <person name="Horii T."/>
            <person name="Iida T."/>
            <person name="Fujita J."/>
            <person name="Nakamura S."/>
        </authorList>
    </citation>
    <scope>NUCLEOTIDE SEQUENCE [LARGE SCALE GENOMIC DNA]</scope>
    <source>
        <strain evidence="2 3">JCM 15296</strain>
    </source>
</reference>
<evidence type="ECO:0000256" key="1">
    <source>
        <dbReference type="SAM" id="MobiDB-lite"/>
    </source>
</evidence>
<protein>
    <submittedName>
        <fullName evidence="2">Uncharacterized protein</fullName>
    </submittedName>
</protein>
<dbReference type="Proteomes" id="UP000465609">
    <property type="component" value="Chromosome"/>
</dbReference>
<accession>A0ABM7IM72</accession>
<dbReference type="EMBL" id="AP022577">
    <property type="protein sequence ID" value="BBX87907.1"/>
    <property type="molecule type" value="Genomic_DNA"/>
</dbReference>
<proteinExistence type="predicted"/>
<evidence type="ECO:0000313" key="2">
    <source>
        <dbReference type="EMBL" id="BBX87907.1"/>
    </source>
</evidence>
<sequence length="88" mass="9888">MSAQFDAYDMYGRSAINPDTIDAIRGMSSPARCTHCGQVYDLGTVTVTQRYVDCSVWTSPCCHRTVDDRGSGWKSLPDIERLDAPRRR</sequence>
<gene>
    <name evidence="2" type="ORF">MAUB_57800</name>
</gene>
<keyword evidence="3" id="KW-1185">Reference proteome</keyword>
<name>A0ABM7IM72_9MYCO</name>
<evidence type="ECO:0000313" key="3">
    <source>
        <dbReference type="Proteomes" id="UP000465609"/>
    </source>
</evidence>
<organism evidence="2 3">
    <name type="scientific">Mycolicibacterium aubagnense</name>
    <dbReference type="NCBI Taxonomy" id="319707"/>
    <lineage>
        <taxon>Bacteria</taxon>
        <taxon>Bacillati</taxon>
        <taxon>Actinomycetota</taxon>
        <taxon>Actinomycetes</taxon>
        <taxon>Mycobacteriales</taxon>
        <taxon>Mycobacteriaceae</taxon>
        <taxon>Mycolicibacterium</taxon>
    </lineage>
</organism>
<feature type="region of interest" description="Disordered" evidence="1">
    <location>
        <begin position="68"/>
        <end position="88"/>
    </location>
</feature>